<name>W2VMK9_PHYNI</name>
<reference evidence="3 4" key="1">
    <citation type="submission" date="2013-11" db="EMBL/GenBank/DDBJ databases">
        <title>The Genome Sequence of Phytophthora parasitica CJ01A1.</title>
        <authorList>
            <consortium name="The Broad Institute Genomics Platform"/>
            <person name="Russ C."/>
            <person name="Tyler B."/>
            <person name="Panabieres F."/>
            <person name="Shan W."/>
            <person name="Tripathy S."/>
            <person name="Grunwald N."/>
            <person name="Machado M."/>
            <person name="Johnson C.S."/>
            <person name="Walker B."/>
            <person name="Young S.K."/>
            <person name="Zeng Q."/>
            <person name="Gargeya S."/>
            <person name="Fitzgerald M."/>
            <person name="Haas B."/>
            <person name="Abouelleil A."/>
            <person name="Allen A.W."/>
            <person name="Alvarado L."/>
            <person name="Arachchi H.M."/>
            <person name="Berlin A.M."/>
            <person name="Chapman S.B."/>
            <person name="Gainer-Dewar J."/>
            <person name="Goldberg J."/>
            <person name="Griggs A."/>
            <person name="Gujja S."/>
            <person name="Hansen M."/>
            <person name="Howarth C."/>
            <person name="Imamovic A."/>
            <person name="Ireland A."/>
            <person name="Larimer J."/>
            <person name="McCowan C."/>
            <person name="Murphy C."/>
            <person name="Pearson M."/>
            <person name="Poon T.W."/>
            <person name="Priest M."/>
            <person name="Roberts A."/>
            <person name="Saif S."/>
            <person name="Shea T."/>
            <person name="Sisk P."/>
            <person name="Sykes S."/>
            <person name="Wortman J."/>
            <person name="Nusbaum C."/>
            <person name="Birren B."/>
        </authorList>
    </citation>
    <scope>NUCLEOTIDE SEQUENCE [LARGE SCALE GENOMIC DNA]</scope>
    <source>
        <strain evidence="3 4">CJ01A1</strain>
    </source>
</reference>
<protein>
    <recommendedName>
        <fullName evidence="2">DUF7869 domain-containing protein</fullName>
    </recommendedName>
</protein>
<evidence type="ECO:0000313" key="4">
    <source>
        <dbReference type="Proteomes" id="UP000018958"/>
    </source>
</evidence>
<feature type="compositionally biased region" description="Basic and acidic residues" evidence="1">
    <location>
        <begin position="169"/>
        <end position="178"/>
    </location>
</feature>
<dbReference type="OrthoDB" id="111404at2759"/>
<dbReference type="PANTHER" id="PTHR34415:SF1">
    <property type="entry name" value="INTEGRASE CATALYTIC DOMAIN-CONTAINING PROTEIN"/>
    <property type="match status" value="1"/>
</dbReference>
<dbReference type="Proteomes" id="UP000018958">
    <property type="component" value="Unassembled WGS sequence"/>
</dbReference>
<organism evidence="3 4">
    <name type="scientific">Phytophthora nicotianae CJ01A1</name>
    <dbReference type="NCBI Taxonomy" id="1317063"/>
    <lineage>
        <taxon>Eukaryota</taxon>
        <taxon>Sar</taxon>
        <taxon>Stramenopiles</taxon>
        <taxon>Oomycota</taxon>
        <taxon>Peronosporomycetes</taxon>
        <taxon>Peronosporales</taxon>
        <taxon>Peronosporaceae</taxon>
        <taxon>Phytophthora</taxon>
    </lineage>
</organism>
<evidence type="ECO:0000313" key="3">
    <source>
        <dbReference type="EMBL" id="ETO99504.1"/>
    </source>
</evidence>
<gene>
    <name evidence="3" type="ORF">F441_23081</name>
</gene>
<dbReference type="PANTHER" id="PTHR34415">
    <property type="entry name" value="INTEGRASE CATALYTIC DOMAIN-CONTAINING PROTEIN"/>
    <property type="match status" value="1"/>
</dbReference>
<feature type="domain" description="DUF7869" evidence="2">
    <location>
        <begin position="3"/>
        <end position="94"/>
    </location>
</feature>
<dbReference type="InterPro" id="IPR057191">
    <property type="entry name" value="DUF7869"/>
</dbReference>
<accession>W2VMK9</accession>
<dbReference type="EMBL" id="ANIX01005450">
    <property type="protein sequence ID" value="ETO99504.1"/>
    <property type="molecule type" value="Genomic_DNA"/>
</dbReference>
<evidence type="ECO:0000256" key="1">
    <source>
        <dbReference type="SAM" id="MobiDB-lite"/>
    </source>
</evidence>
<comment type="caution">
    <text evidence="3">The sequence shown here is derived from an EMBL/GenBank/DDBJ whole genome shotgun (WGS) entry which is preliminary data.</text>
</comment>
<proteinExistence type="predicted"/>
<sequence length="195" mass="21963">MGLLKHVDYKFFVKGHTKNSCDRGFGHIRKHVAKVDCYTVAHVVDAVKEAAANSVMVHIPRGSSQFKSYKGVLTELYKRLEGIQQYQIFSMDEKVVKMMSDHVEVLGPPPPNVEKSQTMYHNIRPNVPEEFRDDPLYAKASAQDHLDAKAAKQARRDHRAAMVVAAKANQDRRGREDVGLSAEEAPAKKRKAPKK</sequence>
<dbReference type="Pfam" id="PF25273">
    <property type="entry name" value="DUF7869"/>
    <property type="match status" value="1"/>
</dbReference>
<feature type="region of interest" description="Disordered" evidence="1">
    <location>
        <begin position="165"/>
        <end position="195"/>
    </location>
</feature>
<dbReference type="AlphaFoldDB" id="W2VMK9"/>
<evidence type="ECO:0000259" key="2">
    <source>
        <dbReference type="Pfam" id="PF25273"/>
    </source>
</evidence>